<comment type="domain">
    <text evidence="10">The VLRF1 domain mediates binding to the 60S ribosomal subunit.</text>
</comment>
<dbReference type="InterPro" id="IPR041175">
    <property type="entry name" value="VLRF1/Vms1"/>
</dbReference>
<evidence type="ECO:0000256" key="3">
    <source>
        <dbReference type="ARBA" id="ARBA00022490"/>
    </source>
</evidence>
<gene>
    <name evidence="13" type="ORF">LtaPh_3550300</name>
</gene>
<comment type="subcellular location">
    <subcellularLocation>
        <location evidence="1">Cytoplasm</location>
    </subcellularLocation>
</comment>
<feature type="domain" description="VLRF1" evidence="12">
    <location>
        <begin position="351"/>
        <end position="506"/>
    </location>
</feature>
<keyword evidence="3 10" id="KW-0963">Cytoplasm</keyword>
<evidence type="ECO:0000313" key="13">
    <source>
        <dbReference type="EMBL" id="GET93026.1"/>
    </source>
</evidence>
<dbReference type="GO" id="GO:0036503">
    <property type="term" value="P:ERAD pathway"/>
    <property type="evidence" value="ECO:0007669"/>
    <property type="project" value="TreeGrafter"/>
</dbReference>
<comment type="similarity">
    <text evidence="2 10">Belongs to the ANKZF1/VMS1 family.</text>
</comment>
<comment type="caution">
    <text evidence="13">The sequence shown here is derived from an EMBL/GenBank/DDBJ whole genome shotgun (WGS) entry which is preliminary data.</text>
</comment>
<dbReference type="OrthoDB" id="429841at2759"/>
<dbReference type="PANTHER" id="PTHR16036">
    <property type="entry name" value="ANKYRIN REPEAT AND ZINC FINGER DOMAIN-CONTAINING PROTEIN 1"/>
    <property type="match status" value="1"/>
</dbReference>
<accession>A0A640KTU2</accession>
<organism evidence="13 14">
    <name type="scientific">Leishmania tarentolae</name>
    <name type="common">Sauroleishmania tarentolae</name>
    <dbReference type="NCBI Taxonomy" id="5689"/>
    <lineage>
        <taxon>Eukaryota</taxon>
        <taxon>Discoba</taxon>
        <taxon>Euglenozoa</taxon>
        <taxon>Kinetoplastea</taxon>
        <taxon>Metakinetoplastina</taxon>
        <taxon>Trypanosomatida</taxon>
        <taxon>Trypanosomatidae</taxon>
        <taxon>Leishmaniinae</taxon>
        <taxon>Leishmania</taxon>
        <taxon>lizard Leishmania</taxon>
    </lineage>
</organism>
<dbReference type="EMBL" id="BLBS01000056">
    <property type="protein sequence ID" value="GET93026.1"/>
    <property type="molecule type" value="Genomic_DNA"/>
</dbReference>
<protein>
    <recommendedName>
        <fullName evidence="12">VLRF1 domain-containing protein</fullName>
    </recommendedName>
</protein>
<keyword evidence="8" id="KW-0040">ANK repeat</keyword>
<dbReference type="AlphaFoldDB" id="A0A640KTU2"/>
<dbReference type="VEuPathDB" id="TriTrypDB:LtaPh_3550300"/>
<keyword evidence="6 10" id="KW-0255">Endonuclease</keyword>
<dbReference type="PANTHER" id="PTHR16036:SF2">
    <property type="entry name" value="TRNA ENDONUCLEASE ANKZF1"/>
    <property type="match status" value="1"/>
</dbReference>
<feature type="active site" evidence="10">
    <location>
        <position position="394"/>
    </location>
</feature>
<evidence type="ECO:0000259" key="12">
    <source>
        <dbReference type="PROSITE" id="PS52044"/>
    </source>
</evidence>
<feature type="region of interest" description="Disordered" evidence="11">
    <location>
        <begin position="274"/>
        <end position="301"/>
    </location>
</feature>
<dbReference type="GO" id="GO:0016787">
    <property type="term" value="F:hydrolase activity"/>
    <property type="evidence" value="ECO:0007669"/>
    <property type="project" value="UniProtKB-KW"/>
</dbReference>
<evidence type="ECO:0000256" key="9">
    <source>
        <dbReference type="ARBA" id="ARBA00023054"/>
    </source>
</evidence>
<evidence type="ECO:0000256" key="10">
    <source>
        <dbReference type="PROSITE-ProRule" id="PRU01389"/>
    </source>
</evidence>
<dbReference type="Proteomes" id="UP000419144">
    <property type="component" value="Unassembled WGS sequence"/>
</dbReference>
<keyword evidence="7 10" id="KW-0378">Hydrolase</keyword>
<dbReference type="PROSITE" id="PS52044">
    <property type="entry name" value="VLRF1"/>
    <property type="match status" value="1"/>
</dbReference>
<feature type="region of interest" description="Disordered" evidence="11">
    <location>
        <begin position="109"/>
        <end position="164"/>
    </location>
</feature>
<dbReference type="GO" id="GO:0004519">
    <property type="term" value="F:endonuclease activity"/>
    <property type="evidence" value="ECO:0007669"/>
    <property type="project" value="UniProtKB-KW"/>
</dbReference>
<evidence type="ECO:0000256" key="1">
    <source>
        <dbReference type="ARBA" id="ARBA00004496"/>
    </source>
</evidence>
<evidence type="ECO:0000256" key="6">
    <source>
        <dbReference type="ARBA" id="ARBA00022759"/>
    </source>
</evidence>
<dbReference type="Pfam" id="PF18826">
    <property type="entry name" value="bVLRF1"/>
    <property type="match status" value="1"/>
</dbReference>
<proteinExistence type="inferred from homology"/>
<keyword evidence="4 10" id="KW-0540">Nuclease</keyword>
<feature type="compositionally biased region" description="Polar residues" evidence="11">
    <location>
        <begin position="274"/>
        <end position="289"/>
    </location>
</feature>
<reference evidence="13" key="1">
    <citation type="submission" date="2019-11" db="EMBL/GenBank/DDBJ databases">
        <title>Leishmania tarentolae CDS.</title>
        <authorList>
            <person name="Goto Y."/>
            <person name="Yamagishi J."/>
        </authorList>
    </citation>
    <scope>NUCLEOTIDE SEQUENCE [LARGE SCALE GENOMIC DNA]</scope>
    <source>
        <strain evidence="13">Parrot Tar II</strain>
    </source>
</reference>
<evidence type="ECO:0000256" key="2">
    <source>
        <dbReference type="ARBA" id="ARBA00009262"/>
    </source>
</evidence>
<evidence type="ECO:0000256" key="5">
    <source>
        <dbReference type="ARBA" id="ARBA00022737"/>
    </source>
</evidence>
<keyword evidence="14" id="KW-1185">Reference proteome</keyword>
<feature type="compositionally biased region" description="Basic and acidic residues" evidence="11">
    <location>
        <begin position="120"/>
        <end position="133"/>
    </location>
</feature>
<dbReference type="GO" id="GO:0005737">
    <property type="term" value="C:cytoplasm"/>
    <property type="evidence" value="ECO:0007669"/>
    <property type="project" value="UniProtKB-SubCell"/>
</dbReference>
<evidence type="ECO:0000256" key="11">
    <source>
        <dbReference type="SAM" id="MobiDB-lite"/>
    </source>
</evidence>
<evidence type="ECO:0000256" key="7">
    <source>
        <dbReference type="ARBA" id="ARBA00022801"/>
    </source>
</evidence>
<sequence length="516" mass="56719">MLLSEAEAKITAVLRSLNDTPRTTYEVENLYQLNCERIAAVHATLADMSGDYVDQLRARCSEAEKLAKVKRTTGLAGLDSADNAFSLDFALEEAEGQNEAEIELAMEAAAHGSRRRMKPSGKEKSKKKDVEERHKRKEKRALGSEAPMAPHPADGGSSCEDKAAAKATSSLPTKWVVLSRDDNLGSGEIPPVLSTSGRGKCEGVPNTPLARVFFTDEITWDGTLCRCAVELYRCVVIAMTYGEPQLSWAECEKMMQSQIAAVSKEDSIKNECFDSNSSKCDGTQSSETSLHGDGERTEDDSASLVEDMTLSEQLIAQYDQALQAEEEEDTDTLILPRDVSERFQQRLRGFTDDVWAIFLCHGGYFAGGVFVSGTCIAHKAFQRYVVRKKQGGKQSSNAKDTGSYNSVGSQIRAAQEVKWRAEVRDILLEWTPYIHAASFILYAAPGPQNRAALTDFSLLPAVVSTGGRKGVSPIQLKDPRVSRVPLTTHRPTFEEVRRIYSACSRCNLLYVSEEAA</sequence>
<keyword evidence="5" id="KW-0677">Repeat</keyword>
<evidence type="ECO:0000256" key="4">
    <source>
        <dbReference type="ARBA" id="ARBA00022722"/>
    </source>
</evidence>
<keyword evidence="9" id="KW-0175">Coiled coil</keyword>
<name>A0A640KTU2_LEITA</name>
<evidence type="ECO:0000256" key="8">
    <source>
        <dbReference type="ARBA" id="ARBA00023043"/>
    </source>
</evidence>
<evidence type="ECO:0000313" key="14">
    <source>
        <dbReference type="Proteomes" id="UP000419144"/>
    </source>
</evidence>
<dbReference type="InterPro" id="IPR047139">
    <property type="entry name" value="ANKZ1/VMS1"/>
</dbReference>